<reference evidence="3 4" key="1">
    <citation type="submission" date="2018-02" db="EMBL/GenBank/DDBJ databases">
        <title>Fusarium culmorum secondary metabolites in fungal-bacterial-plant interactions.</title>
        <authorList>
            <person name="Schmidt R."/>
        </authorList>
    </citation>
    <scope>NUCLEOTIDE SEQUENCE [LARGE SCALE GENOMIC DNA]</scope>
    <source>
        <strain evidence="3 4">PV</strain>
    </source>
</reference>
<accession>A0A2T4GPN4</accession>
<dbReference type="GO" id="GO:0008168">
    <property type="term" value="F:methyltransferase activity"/>
    <property type="evidence" value="ECO:0007669"/>
    <property type="project" value="UniProtKB-KW"/>
</dbReference>
<keyword evidence="2" id="KW-0732">Signal</keyword>
<comment type="similarity">
    <text evidence="1">Belongs to the methyltransferase superfamily. LaeA methyltransferase family.</text>
</comment>
<dbReference type="AlphaFoldDB" id="A0A2T4GPN4"/>
<dbReference type="OrthoDB" id="2013972at2759"/>
<keyword evidence="3" id="KW-0808">Transferase</keyword>
<feature type="chain" id="PRO_5015709993" evidence="2">
    <location>
        <begin position="18"/>
        <end position="397"/>
    </location>
</feature>
<feature type="signal peptide" evidence="2">
    <location>
        <begin position="1"/>
        <end position="17"/>
    </location>
</feature>
<evidence type="ECO:0000256" key="1">
    <source>
        <dbReference type="ARBA" id="ARBA00038158"/>
    </source>
</evidence>
<evidence type="ECO:0000313" key="4">
    <source>
        <dbReference type="Proteomes" id="UP000241587"/>
    </source>
</evidence>
<organism evidence="3 4">
    <name type="scientific">Fusarium culmorum</name>
    <dbReference type="NCBI Taxonomy" id="5516"/>
    <lineage>
        <taxon>Eukaryota</taxon>
        <taxon>Fungi</taxon>
        <taxon>Dikarya</taxon>
        <taxon>Ascomycota</taxon>
        <taxon>Pezizomycotina</taxon>
        <taxon>Sordariomycetes</taxon>
        <taxon>Hypocreomycetidae</taxon>
        <taxon>Hypocreales</taxon>
        <taxon>Nectriaceae</taxon>
        <taxon>Fusarium</taxon>
    </lineage>
</organism>
<evidence type="ECO:0000256" key="2">
    <source>
        <dbReference type="SAM" id="SignalP"/>
    </source>
</evidence>
<keyword evidence="3" id="KW-0489">Methyltransferase</keyword>
<dbReference type="Pfam" id="PF13489">
    <property type="entry name" value="Methyltransf_23"/>
    <property type="match status" value="1"/>
</dbReference>
<dbReference type="InterPro" id="IPR029063">
    <property type="entry name" value="SAM-dependent_MTases_sf"/>
</dbReference>
<dbReference type="PANTHER" id="PTHR43591">
    <property type="entry name" value="METHYLTRANSFERASE"/>
    <property type="match status" value="1"/>
</dbReference>
<gene>
    <name evidence="3" type="ORF">FCULG_00001231</name>
</gene>
<dbReference type="SUPFAM" id="SSF53335">
    <property type="entry name" value="S-adenosyl-L-methionine-dependent methyltransferases"/>
    <property type="match status" value="1"/>
</dbReference>
<comment type="caution">
    <text evidence="3">The sequence shown here is derived from an EMBL/GenBank/DDBJ whole genome shotgun (WGS) entry which is preliminary data.</text>
</comment>
<protein>
    <submittedName>
        <fullName evidence="3">Putative methyltransferase tdiE</fullName>
    </submittedName>
</protein>
<feature type="non-terminal residue" evidence="3">
    <location>
        <position position="1"/>
    </location>
</feature>
<evidence type="ECO:0000313" key="3">
    <source>
        <dbReference type="EMBL" id="PTD05504.1"/>
    </source>
</evidence>
<proteinExistence type="inferred from homology"/>
<sequence>SLASSLFCPAVIASVVCLELPAISVQGRITSPVKAKATLGKLSPRDAMPIEASLSNRHDDSYPIDDEEVRLEADVDADNDSAIGVTDDELSTASLRSSIREYHVINGRGYHRDETRVRKTRYRWIKLYIAKGKTDDTTPDLQNHQLLLTFSGKRYFAPNAETAKRVLDIGTGTGIWAVEFADEHPHAEVFGIDIAAIQPAFVPPNCTFEIDDAEKQWTWTKPFDYIFVRLMSGSISDWDKFTRQCFANLDPGGWLEVIDPAFPAKSDDGTLKPDSPLHKWDELTVKGAEALGRPFSEAVNHETRLKEQGFINVTRKAFKWPTNTWPKDPKYKEIGLWTLANIERNLESISSFLLGQGLNMSQEEILVFISQVRAEMRNTKVHAYWEVFVVTGQKPSL</sequence>
<dbReference type="CDD" id="cd02440">
    <property type="entry name" value="AdoMet_MTases"/>
    <property type="match status" value="1"/>
</dbReference>
<dbReference type="GO" id="GO:0032259">
    <property type="term" value="P:methylation"/>
    <property type="evidence" value="ECO:0007669"/>
    <property type="project" value="UniProtKB-KW"/>
</dbReference>
<dbReference type="Gene3D" id="3.40.50.150">
    <property type="entry name" value="Vaccinia Virus protein VP39"/>
    <property type="match status" value="1"/>
</dbReference>
<keyword evidence="4" id="KW-1185">Reference proteome</keyword>
<dbReference type="PANTHER" id="PTHR43591:SF24">
    <property type="entry name" value="2-METHOXY-6-POLYPRENYL-1,4-BENZOQUINOL METHYLASE, MITOCHONDRIAL"/>
    <property type="match status" value="1"/>
</dbReference>
<dbReference type="OMA" id="YEYHMIN"/>
<dbReference type="Proteomes" id="UP000241587">
    <property type="component" value="Unassembled WGS sequence"/>
</dbReference>
<dbReference type="EMBL" id="PVEM01000012">
    <property type="protein sequence ID" value="PTD05504.1"/>
    <property type="molecule type" value="Genomic_DNA"/>
</dbReference>
<name>A0A2T4GPN4_FUSCU</name>